<name>A0ABY1NW81_9HYPH</name>
<dbReference type="SUPFAM" id="SSF53300">
    <property type="entry name" value="vWA-like"/>
    <property type="match status" value="1"/>
</dbReference>
<dbReference type="Proteomes" id="UP001157914">
    <property type="component" value="Unassembled WGS sequence"/>
</dbReference>
<reference evidence="1 2" key="1">
    <citation type="submission" date="2017-05" db="EMBL/GenBank/DDBJ databases">
        <authorList>
            <person name="Varghese N."/>
            <person name="Submissions S."/>
        </authorList>
    </citation>
    <scope>NUCLEOTIDE SEQUENCE [LARGE SCALE GENOMIC DNA]</scope>
    <source>
        <strain evidence="1 2">DSM 15949</strain>
    </source>
</reference>
<accession>A0ABY1NW81</accession>
<dbReference type="CDD" id="cd00198">
    <property type="entry name" value="vWFA"/>
    <property type="match status" value="1"/>
</dbReference>
<protein>
    <recommendedName>
        <fullName evidence="3">DUF1194 domain-containing protein</fullName>
    </recommendedName>
</protein>
<sequence length="289" mass="31862">MPDGQSRPICYPLWMHPLQILRCLVCSVFSVLAAVLPTLAEEHVDVALVLAVDVSRSMSQEELDLQRRGYAAAISSPDVVRAIEIGARGRIAMTMFEWANDSHVREIVGWHVLADAEDANAFAAKVLADTSYGQRRTSISGAIRHGTALLSNLPFLADRRVIDISGDGPNNQGAIVTAARDAALKTGITINGLPLMTKGGFGAQFNIDDLDEYYRRCVIGGPASFVVPVNGWEQFPEAVRRKLILEIGGIRPAEPAKVMQAQFNFEKPYDCEIGEKIWRKLRRQFFLDP</sequence>
<proteinExistence type="predicted"/>
<dbReference type="Gene3D" id="3.40.50.410">
    <property type="entry name" value="von Willebrand factor, type A domain"/>
    <property type="match status" value="1"/>
</dbReference>
<evidence type="ECO:0000313" key="2">
    <source>
        <dbReference type="Proteomes" id="UP001157914"/>
    </source>
</evidence>
<evidence type="ECO:0000313" key="1">
    <source>
        <dbReference type="EMBL" id="SMP18879.1"/>
    </source>
</evidence>
<gene>
    <name evidence="1" type="ORF">SAMN06265374_1964</name>
</gene>
<dbReference type="InterPro" id="IPR010607">
    <property type="entry name" value="DUF1194"/>
</dbReference>
<comment type="caution">
    <text evidence="1">The sequence shown here is derived from an EMBL/GenBank/DDBJ whole genome shotgun (WGS) entry which is preliminary data.</text>
</comment>
<dbReference type="EMBL" id="FXTT01000002">
    <property type="protein sequence ID" value="SMP18879.1"/>
    <property type="molecule type" value="Genomic_DNA"/>
</dbReference>
<keyword evidence="2" id="KW-1185">Reference proteome</keyword>
<organism evidence="1 2">
    <name type="scientific">Roseibium denhamense</name>
    <dbReference type="NCBI Taxonomy" id="76305"/>
    <lineage>
        <taxon>Bacteria</taxon>
        <taxon>Pseudomonadati</taxon>
        <taxon>Pseudomonadota</taxon>
        <taxon>Alphaproteobacteria</taxon>
        <taxon>Hyphomicrobiales</taxon>
        <taxon>Stappiaceae</taxon>
        <taxon>Roseibium</taxon>
    </lineage>
</organism>
<dbReference type="Pfam" id="PF06707">
    <property type="entry name" value="DUF1194"/>
    <property type="match status" value="1"/>
</dbReference>
<dbReference type="InterPro" id="IPR036465">
    <property type="entry name" value="vWFA_dom_sf"/>
</dbReference>
<evidence type="ECO:0008006" key="3">
    <source>
        <dbReference type="Google" id="ProtNLM"/>
    </source>
</evidence>